<evidence type="ECO:0000256" key="6">
    <source>
        <dbReference type="SAM" id="Phobius"/>
    </source>
</evidence>
<keyword evidence="9" id="KW-1185">Reference proteome</keyword>
<dbReference type="PANTHER" id="PTHR33751">
    <property type="entry name" value="CBB3-TYPE CYTOCHROME C OXIDASE SUBUNIT FIXP"/>
    <property type="match status" value="1"/>
</dbReference>
<dbReference type="SUPFAM" id="SSF46626">
    <property type="entry name" value="Cytochrome c"/>
    <property type="match status" value="2"/>
</dbReference>
<feature type="region of interest" description="Disordered" evidence="5">
    <location>
        <begin position="35"/>
        <end position="85"/>
    </location>
</feature>
<name>A0ABV6MAQ7_9ACTN</name>
<evidence type="ECO:0000256" key="2">
    <source>
        <dbReference type="ARBA" id="ARBA00022723"/>
    </source>
</evidence>
<dbReference type="EMBL" id="JBHLUH010000061">
    <property type="protein sequence ID" value="MFC0531706.1"/>
    <property type="molecule type" value="Genomic_DNA"/>
</dbReference>
<keyword evidence="6" id="KW-0472">Membrane</keyword>
<dbReference type="PANTHER" id="PTHR33751:SF13">
    <property type="entry name" value="CYTOCHROME BC1 COMPLEX CYTOCHROME C SUBUNIT"/>
    <property type="match status" value="1"/>
</dbReference>
<comment type="caution">
    <text evidence="8">The sequence shown here is derived from an EMBL/GenBank/DDBJ whole genome shotgun (WGS) entry which is preliminary data.</text>
</comment>
<evidence type="ECO:0000313" key="9">
    <source>
        <dbReference type="Proteomes" id="UP001589867"/>
    </source>
</evidence>
<feature type="domain" description="Cytochrome c" evidence="7">
    <location>
        <begin position="145"/>
        <end position="257"/>
    </location>
</feature>
<dbReference type="Pfam" id="PF13442">
    <property type="entry name" value="Cytochrome_CBB3"/>
    <property type="match status" value="1"/>
</dbReference>
<dbReference type="InterPro" id="IPR036909">
    <property type="entry name" value="Cyt_c-like_dom_sf"/>
</dbReference>
<dbReference type="Proteomes" id="UP001589867">
    <property type="component" value="Unassembled WGS sequence"/>
</dbReference>
<keyword evidence="6" id="KW-0812">Transmembrane</keyword>
<feature type="region of interest" description="Disordered" evidence="5">
    <location>
        <begin position="1"/>
        <end position="21"/>
    </location>
</feature>
<evidence type="ECO:0000256" key="5">
    <source>
        <dbReference type="SAM" id="MobiDB-lite"/>
    </source>
</evidence>
<dbReference type="Pfam" id="PF00034">
    <property type="entry name" value="Cytochrom_C"/>
    <property type="match status" value="1"/>
</dbReference>
<feature type="compositionally biased region" description="Pro residues" evidence="5">
    <location>
        <begin position="36"/>
        <end position="45"/>
    </location>
</feature>
<feature type="domain" description="Cytochrome c" evidence="7">
    <location>
        <begin position="54"/>
        <end position="133"/>
    </location>
</feature>
<evidence type="ECO:0000259" key="7">
    <source>
        <dbReference type="PROSITE" id="PS51007"/>
    </source>
</evidence>
<evidence type="ECO:0000313" key="8">
    <source>
        <dbReference type="EMBL" id="MFC0531706.1"/>
    </source>
</evidence>
<proteinExistence type="predicted"/>
<accession>A0ABV6MAQ7</accession>
<dbReference type="InterPro" id="IPR050597">
    <property type="entry name" value="Cytochrome_c_Oxidase_Subunit"/>
</dbReference>
<organism evidence="8 9">
    <name type="scientific">Phytohabitans kaempferiae</name>
    <dbReference type="NCBI Taxonomy" id="1620943"/>
    <lineage>
        <taxon>Bacteria</taxon>
        <taxon>Bacillati</taxon>
        <taxon>Actinomycetota</taxon>
        <taxon>Actinomycetes</taxon>
        <taxon>Micromonosporales</taxon>
        <taxon>Micromonosporaceae</taxon>
    </lineage>
</organism>
<dbReference type="InterPro" id="IPR009056">
    <property type="entry name" value="Cyt_c-like_dom"/>
</dbReference>
<keyword evidence="3 4" id="KW-0408">Iron</keyword>
<evidence type="ECO:0000256" key="4">
    <source>
        <dbReference type="PROSITE-ProRule" id="PRU00433"/>
    </source>
</evidence>
<dbReference type="PROSITE" id="PS51007">
    <property type="entry name" value="CYTC"/>
    <property type="match status" value="2"/>
</dbReference>
<gene>
    <name evidence="8" type="ORF">ACFFIA_29075</name>
</gene>
<keyword evidence="2 4" id="KW-0479">Metal-binding</keyword>
<feature type="transmembrane region" description="Helical" evidence="6">
    <location>
        <begin position="238"/>
        <end position="259"/>
    </location>
</feature>
<keyword evidence="6" id="KW-1133">Transmembrane helix</keyword>
<feature type="transmembrane region" description="Helical" evidence="6">
    <location>
        <begin position="21"/>
        <end position="37"/>
    </location>
</feature>
<evidence type="ECO:0000256" key="1">
    <source>
        <dbReference type="ARBA" id="ARBA00022617"/>
    </source>
</evidence>
<keyword evidence="1 4" id="KW-0349">Heme</keyword>
<evidence type="ECO:0000256" key="3">
    <source>
        <dbReference type="ARBA" id="ARBA00023004"/>
    </source>
</evidence>
<protein>
    <submittedName>
        <fullName evidence="8">C-type cytochrome</fullName>
    </submittedName>
</protein>
<dbReference type="RefSeq" id="WP_377256603.1">
    <property type="nucleotide sequence ID" value="NZ_JBHLUH010000061.1"/>
</dbReference>
<feature type="compositionally biased region" description="Basic and acidic residues" evidence="5">
    <location>
        <begin position="1"/>
        <end position="13"/>
    </location>
</feature>
<reference evidence="8 9" key="1">
    <citation type="submission" date="2024-09" db="EMBL/GenBank/DDBJ databases">
        <authorList>
            <person name="Sun Q."/>
            <person name="Mori K."/>
        </authorList>
    </citation>
    <scope>NUCLEOTIDE SEQUENCE [LARGE SCALE GENOMIC DNA]</scope>
    <source>
        <strain evidence="8 9">TBRC 3947</strain>
    </source>
</reference>
<sequence length="267" mass="27409">MPHDGPQRAERAGRQRPGPRLLAAAAAVAVVALPAFAPPPEPTGPRPSAAPATPDTGQGRDLYQRGCASCHGPDGRGSQRGPTLAGVGAASVDFQLSTGRMPLANERTMPHRREPAFSPEEIDALVRYVATLAGGGPPVPDVVPSDPRAGRDLYLTYCSACHSATGAGAVLTSGRRTPNLYQADPTQIGEAIRVGPGAMPAYGPEALDQSEVNAIAAYVGLLQNSGEVDRGGLPLGRIGPVTEGLVAVLVGLVLLLFLARRLGTGAR</sequence>
<dbReference type="Gene3D" id="1.10.760.10">
    <property type="entry name" value="Cytochrome c-like domain"/>
    <property type="match status" value="2"/>
</dbReference>